<dbReference type="Proteomes" id="UP000281738">
    <property type="component" value="Unassembled WGS sequence"/>
</dbReference>
<dbReference type="SUPFAM" id="SSF53335">
    <property type="entry name" value="S-adenosyl-L-methionine-dependent methyltransferases"/>
    <property type="match status" value="1"/>
</dbReference>
<proteinExistence type="predicted"/>
<dbReference type="RefSeq" id="WP_123389290.1">
    <property type="nucleotide sequence ID" value="NZ_RKHO01000001.1"/>
</dbReference>
<keyword evidence="2" id="KW-0489">Methyltransferase</keyword>
<sequence length="230" mass="24808">MSTAEFYPDADGLASETLTDGHAHVSFSEIFADALRGIPCSVRGVYAEEELLPVHSWLRPADRADRAVLSHCEGATMDVGCGPGRMSAHLRERGHAVLAVDIVSEAVEQARRRGVPALRRNVFDPMPGEGHWDTVLLADGNIGIGGEPHALLRRCAELLGPGGRLVVDLEAPGTGLKTHEARLVSEGRRTSIFPWAQVGADAVEPLARKAGLQVSRLREHHGRWFAVLTP</sequence>
<protein>
    <submittedName>
        <fullName evidence="2">Methyltransferase family protein</fullName>
    </submittedName>
</protein>
<name>A0A3N2CRC8_9ACTN</name>
<keyword evidence="3" id="KW-1185">Reference proteome</keyword>
<organism evidence="2 3">
    <name type="scientific">Nocardioides aurantiacus</name>
    <dbReference type="NCBI Taxonomy" id="86796"/>
    <lineage>
        <taxon>Bacteria</taxon>
        <taxon>Bacillati</taxon>
        <taxon>Actinomycetota</taxon>
        <taxon>Actinomycetes</taxon>
        <taxon>Propionibacteriales</taxon>
        <taxon>Nocardioidaceae</taxon>
        <taxon>Nocardioides</taxon>
    </lineage>
</organism>
<dbReference type="GO" id="GO:0032259">
    <property type="term" value="P:methylation"/>
    <property type="evidence" value="ECO:0007669"/>
    <property type="project" value="UniProtKB-KW"/>
</dbReference>
<evidence type="ECO:0000313" key="3">
    <source>
        <dbReference type="Proteomes" id="UP000281738"/>
    </source>
</evidence>
<keyword evidence="2" id="KW-0808">Transferase</keyword>
<evidence type="ECO:0000259" key="1">
    <source>
        <dbReference type="Pfam" id="PF13649"/>
    </source>
</evidence>
<gene>
    <name evidence="2" type="ORF">EDD33_0915</name>
</gene>
<dbReference type="AlphaFoldDB" id="A0A3N2CRC8"/>
<comment type="caution">
    <text evidence="2">The sequence shown here is derived from an EMBL/GenBank/DDBJ whole genome shotgun (WGS) entry which is preliminary data.</text>
</comment>
<dbReference type="InterPro" id="IPR029063">
    <property type="entry name" value="SAM-dependent_MTases_sf"/>
</dbReference>
<dbReference type="EMBL" id="RKHO01000001">
    <property type="protein sequence ID" value="ROR90080.1"/>
    <property type="molecule type" value="Genomic_DNA"/>
</dbReference>
<reference evidence="2 3" key="1">
    <citation type="submission" date="2018-11" db="EMBL/GenBank/DDBJ databases">
        <title>Sequencing the genomes of 1000 actinobacteria strains.</title>
        <authorList>
            <person name="Klenk H.-P."/>
        </authorList>
    </citation>
    <scope>NUCLEOTIDE SEQUENCE [LARGE SCALE GENOMIC DNA]</scope>
    <source>
        <strain evidence="2 3">DSM 12652</strain>
    </source>
</reference>
<dbReference type="GO" id="GO:0008168">
    <property type="term" value="F:methyltransferase activity"/>
    <property type="evidence" value="ECO:0007669"/>
    <property type="project" value="UniProtKB-KW"/>
</dbReference>
<feature type="domain" description="Methyltransferase" evidence="1">
    <location>
        <begin position="77"/>
        <end position="163"/>
    </location>
</feature>
<accession>A0A3N2CRC8</accession>
<dbReference type="CDD" id="cd02440">
    <property type="entry name" value="AdoMet_MTases"/>
    <property type="match status" value="1"/>
</dbReference>
<dbReference type="InterPro" id="IPR041698">
    <property type="entry name" value="Methyltransf_25"/>
</dbReference>
<evidence type="ECO:0000313" key="2">
    <source>
        <dbReference type="EMBL" id="ROR90080.1"/>
    </source>
</evidence>
<dbReference type="Pfam" id="PF13649">
    <property type="entry name" value="Methyltransf_25"/>
    <property type="match status" value="1"/>
</dbReference>
<dbReference type="OrthoDB" id="4484556at2"/>
<dbReference type="Gene3D" id="3.40.50.150">
    <property type="entry name" value="Vaccinia Virus protein VP39"/>
    <property type="match status" value="1"/>
</dbReference>